<dbReference type="Gene3D" id="3.40.50.300">
    <property type="entry name" value="P-loop containing nucleotide triphosphate hydrolases"/>
    <property type="match status" value="1"/>
</dbReference>
<dbReference type="InterPro" id="IPR031157">
    <property type="entry name" value="G_TR_CS"/>
</dbReference>
<dbReference type="EMBL" id="CP009761">
    <property type="protein sequence ID" value="AIZ36761.1"/>
    <property type="molecule type" value="Genomic_DNA"/>
</dbReference>
<dbReference type="InterPro" id="IPR047042">
    <property type="entry name" value="BipA_II"/>
</dbReference>
<dbReference type="PROSITE" id="PS00301">
    <property type="entry name" value="G_TR_1"/>
    <property type="match status" value="1"/>
</dbReference>
<keyword evidence="1 3" id="KW-0547">Nucleotide-binding</keyword>
<dbReference type="InterPro" id="IPR000795">
    <property type="entry name" value="T_Tr_GTP-bd_dom"/>
</dbReference>
<dbReference type="InterPro" id="IPR004161">
    <property type="entry name" value="EFTu-like_2"/>
</dbReference>
<dbReference type="Gene3D" id="2.40.30.10">
    <property type="entry name" value="Translation factors"/>
    <property type="match status" value="1"/>
</dbReference>
<organism evidence="5 6">
    <name type="scientific">Parvimonas micra</name>
    <dbReference type="NCBI Taxonomy" id="33033"/>
    <lineage>
        <taxon>Bacteria</taxon>
        <taxon>Bacillati</taxon>
        <taxon>Bacillota</taxon>
        <taxon>Tissierellia</taxon>
        <taxon>Tissierellales</taxon>
        <taxon>Peptoniphilaceae</taxon>
        <taxon>Parvimonas</taxon>
    </lineage>
</organism>
<reference evidence="5 6" key="1">
    <citation type="submission" date="2014-10" db="EMBL/GenBank/DDBJ databases">
        <title>Complete genome sequence of Parvimonas micra KCOM 1535 (= ChDC B708).</title>
        <authorList>
            <person name="Kook J.-K."/>
            <person name="Park S.-N."/>
            <person name="Lim Y.K."/>
            <person name="Roh H."/>
        </authorList>
    </citation>
    <scope>NUCLEOTIDE SEQUENCE [LARGE SCALE GENOMIC DNA]</scope>
    <source>
        <strain evidence="6">KCOM 1535 / ChDC B708</strain>
    </source>
</reference>
<dbReference type="AlphaFoldDB" id="A0A0B4S2C4"/>
<dbReference type="KEGG" id="pmic:NW74_05150"/>
<dbReference type="Pfam" id="PF14492">
    <property type="entry name" value="EFG_III"/>
    <property type="match status" value="1"/>
</dbReference>
<dbReference type="GO" id="GO:0043022">
    <property type="term" value="F:ribosome binding"/>
    <property type="evidence" value="ECO:0007669"/>
    <property type="project" value="UniProtKB-UniRule"/>
</dbReference>
<dbReference type="GO" id="GO:0000027">
    <property type="term" value="P:ribosomal large subunit assembly"/>
    <property type="evidence" value="ECO:0007669"/>
    <property type="project" value="UniProtKB-UniRule"/>
</dbReference>
<dbReference type="SUPFAM" id="SSF52540">
    <property type="entry name" value="P-loop containing nucleoside triphosphate hydrolases"/>
    <property type="match status" value="1"/>
</dbReference>
<keyword evidence="3" id="KW-0378">Hydrolase</keyword>
<dbReference type="GO" id="GO:0000049">
    <property type="term" value="F:tRNA binding"/>
    <property type="evidence" value="ECO:0007669"/>
    <property type="project" value="UniProtKB-KW"/>
</dbReference>
<protein>
    <recommendedName>
        <fullName evidence="3">Large ribosomal subunit assembly factor BipA</fullName>
        <ecNumber evidence="3">3.6.5.-</ecNumber>
    </recommendedName>
    <alternativeName>
        <fullName evidence="3">GTP-binding protein BipA</fullName>
    </alternativeName>
</protein>
<keyword evidence="3" id="KW-0699">rRNA-binding</keyword>
<dbReference type="FunFam" id="3.30.70.240:FF:000002">
    <property type="entry name" value="GTP-binding protein TypA"/>
    <property type="match status" value="1"/>
</dbReference>
<dbReference type="InterPro" id="IPR000640">
    <property type="entry name" value="EFG_V-like"/>
</dbReference>
<dbReference type="InterPro" id="IPR009000">
    <property type="entry name" value="Transl_B-barrel_sf"/>
</dbReference>
<accession>A0A0B4S2C4</accession>
<evidence type="ECO:0000256" key="1">
    <source>
        <dbReference type="ARBA" id="ARBA00022741"/>
    </source>
</evidence>
<dbReference type="SUPFAM" id="SSF50447">
    <property type="entry name" value="Translation proteins"/>
    <property type="match status" value="1"/>
</dbReference>
<dbReference type="FunFam" id="3.30.70.870:FF:000003">
    <property type="entry name" value="GTP-binding protein TypA"/>
    <property type="match status" value="1"/>
</dbReference>
<keyword evidence="2 3" id="KW-0342">GTP-binding</keyword>
<dbReference type="PANTHER" id="PTHR42908:SF8">
    <property type="entry name" value="TR-TYPE G DOMAIN-CONTAINING PROTEIN"/>
    <property type="match status" value="1"/>
</dbReference>
<dbReference type="EC" id="3.6.5.-" evidence="3"/>
<dbReference type="PANTHER" id="PTHR42908">
    <property type="entry name" value="TRANSLATION ELONGATION FACTOR-RELATED"/>
    <property type="match status" value="1"/>
</dbReference>
<dbReference type="RefSeq" id="WP_041954247.1">
    <property type="nucleotide sequence ID" value="NZ_CP009761.1"/>
</dbReference>
<keyword evidence="3" id="KW-0690">Ribosome biogenesis</keyword>
<comment type="function">
    <text evidence="3">A 50S ribosomal subunit assembly protein with GTPase activity, required for 50S subunit assembly at low temperatures, may also play a role in translation. Binds GTP and analogs. Binds the 70S ribosome between the 30S and 50S subunits, in a similar position as ribosome-bound EF-G; it contacts a number of ribosomal proteins, both rRNAs and the A-site tRNA.</text>
</comment>
<feature type="binding site" evidence="3">
    <location>
        <begin position="130"/>
        <end position="133"/>
    </location>
    <ligand>
        <name>GTP</name>
        <dbReference type="ChEBI" id="CHEBI:37565"/>
    </ligand>
</feature>
<keyword evidence="3" id="KW-0820">tRNA-binding</keyword>
<dbReference type="PROSITE" id="PS51722">
    <property type="entry name" value="G_TR_2"/>
    <property type="match status" value="1"/>
</dbReference>
<dbReference type="CDD" id="cd03710">
    <property type="entry name" value="BipA_TypA_C"/>
    <property type="match status" value="1"/>
</dbReference>
<dbReference type="InterPro" id="IPR047041">
    <property type="entry name" value="BipA_GTP-bd_dom"/>
</dbReference>
<keyword evidence="6" id="KW-1185">Reference proteome</keyword>
<dbReference type="InterPro" id="IPR035651">
    <property type="entry name" value="BipA_V"/>
</dbReference>
<dbReference type="GO" id="GO:0005829">
    <property type="term" value="C:cytosol"/>
    <property type="evidence" value="ECO:0007669"/>
    <property type="project" value="TreeGrafter"/>
</dbReference>
<dbReference type="GO" id="GO:0003924">
    <property type="term" value="F:GTPase activity"/>
    <property type="evidence" value="ECO:0007669"/>
    <property type="project" value="UniProtKB-UniRule"/>
</dbReference>
<dbReference type="Gene3D" id="3.30.70.240">
    <property type="match status" value="1"/>
</dbReference>
<dbReference type="InterPro" id="IPR047043">
    <property type="entry name" value="BipA_III"/>
</dbReference>
<feature type="binding site" evidence="3">
    <location>
        <begin position="17"/>
        <end position="22"/>
    </location>
    <ligand>
        <name>GTP</name>
        <dbReference type="ChEBI" id="CHEBI:37565"/>
    </ligand>
</feature>
<evidence type="ECO:0000256" key="3">
    <source>
        <dbReference type="HAMAP-Rule" id="MF_00849"/>
    </source>
</evidence>
<dbReference type="Pfam" id="PF00009">
    <property type="entry name" value="GTP_EFTU"/>
    <property type="match status" value="1"/>
</dbReference>
<dbReference type="PRINTS" id="PR00315">
    <property type="entry name" value="ELONGATNFCT"/>
</dbReference>
<dbReference type="Pfam" id="PF00679">
    <property type="entry name" value="EFG_C"/>
    <property type="match status" value="1"/>
</dbReference>
<proteinExistence type="inferred from homology"/>
<evidence type="ECO:0000259" key="4">
    <source>
        <dbReference type="PROSITE" id="PS51722"/>
    </source>
</evidence>
<keyword evidence="3" id="KW-0694">RNA-binding</keyword>
<dbReference type="GO" id="GO:0019843">
    <property type="term" value="F:rRNA binding"/>
    <property type="evidence" value="ECO:0007669"/>
    <property type="project" value="UniProtKB-KW"/>
</dbReference>
<dbReference type="InterPro" id="IPR027417">
    <property type="entry name" value="P-loop_NTPase"/>
</dbReference>
<dbReference type="SUPFAM" id="SSF54980">
    <property type="entry name" value="EF-G C-terminal domain-like"/>
    <property type="match status" value="2"/>
</dbReference>
<comment type="subcellular location">
    <subcellularLocation>
        <location evidence="3">Cytoplasm</location>
    </subcellularLocation>
    <text evidence="3">Binds to ribosomes.</text>
</comment>
<feature type="domain" description="Tr-type G" evidence="4">
    <location>
        <begin position="5"/>
        <end position="200"/>
    </location>
</feature>
<dbReference type="InterPro" id="IPR048876">
    <property type="entry name" value="BipA_C"/>
</dbReference>
<dbReference type="GO" id="GO:1990904">
    <property type="term" value="C:ribonucleoprotein complex"/>
    <property type="evidence" value="ECO:0007669"/>
    <property type="project" value="TreeGrafter"/>
</dbReference>
<sequence>MRNIENIRNVAIIAHVDHGKTTLVDCLLKSSGVFRENQDVKERVMDSNDIERERGITILSKNTAIDYNGIKINVIDTPGHADFGGEVERVLKMANGVILVVDAFEGPMPQTKFVLRKAFELKLPTIICINKIDRPEARCEEVVDEVLDLFIQLDASEDYLESPFVFASARSGYATMDFNKKTEDMKTLLDVIVDYIPAPKGDEKAPFKLLISTTDYSEYVGRIGIGKIESGSVKLGDDAVIVNYNDSSINKKIKITKIYEFENLSRKEVESSSVGNIIAVTGVEGISIGDTLCSLEDITPLPFVKISEPTLAMNFIVNNSPFAGKEGKFVTSRQIRARLYKELETDVSLRVEDTDSTDSFRVSGRGELHLSVLIENMRREGYEFQVSKPEVLYKKDENGKLLEPIETVTIDVDQEFVGAVIEKLGQRKADLVNMNPSQAGYTRLIFNIPARGLIGYRSEFLTDTRGSGTLNTEFKGYEPFKGEIPKRNVGSLICFETGVATAYGLNSAQERGILFISPQAEVYEGMVVGSNAKGLDIEVNVCKKKQQTNIRSSASDDALKLSPPKIMSLEEMLEFIESDEYIEVTPKSLRMRKKILDSQLRYKSKKNNK</sequence>
<dbReference type="CDD" id="cd01891">
    <property type="entry name" value="TypA_BipA"/>
    <property type="match status" value="1"/>
</dbReference>
<dbReference type="FunFam" id="2.40.50.250:FF:000001">
    <property type="entry name" value="GTP-binding protein TypA"/>
    <property type="match status" value="1"/>
</dbReference>
<keyword evidence="3" id="KW-0963">Cytoplasm</keyword>
<dbReference type="Gene3D" id="3.30.70.870">
    <property type="entry name" value="Elongation Factor G (Translational Gtpase), domain 3"/>
    <property type="match status" value="1"/>
</dbReference>
<dbReference type="NCBIfam" id="TIGR00231">
    <property type="entry name" value="small_GTP"/>
    <property type="match status" value="1"/>
</dbReference>
<dbReference type="InterPro" id="IPR041095">
    <property type="entry name" value="EFG_II"/>
</dbReference>
<comment type="similarity">
    <text evidence="3">Belongs to the TRAFAC class translation factor GTPase superfamily. Classic translation factor GTPase family. BipA subfamily.</text>
</comment>
<dbReference type="SMART" id="SM00838">
    <property type="entry name" value="EFG_C"/>
    <property type="match status" value="1"/>
</dbReference>
<dbReference type="InterPro" id="IPR035647">
    <property type="entry name" value="EFG_III/V"/>
</dbReference>
<dbReference type="Proteomes" id="UP000031386">
    <property type="component" value="Chromosome"/>
</dbReference>
<evidence type="ECO:0000313" key="6">
    <source>
        <dbReference type="Proteomes" id="UP000031386"/>
    </source>
</evidence>
<name>A0A0B4S2C4_9FIRM</name>
<dbReference type="InterPro" id="IPR005225">
    <property type="entry name" value="Small_GTP-bd"/>
</dbReference>
<dbReference type="STRING" id="33033.NW74_05150"/>
<evidence type="ECO:0000256" key="2">
    <source>
        <dbReference type="ARBA" id="ARBA00023134"/>
    </source>
</evidence>
<dbReference type="NCBIfam" id="TIGR01394">
    <property type="entry name" value="TypA_BipA"/>
    <property type="match status" value="1"/>
</dbReference>
<dbReference type="InterPro" id="IPR006298">
    <property type="entry name" value="BipA"/>
</dbReference>
<comment type="catalytic activity">
    <reaction evidence="3">
        <text>GTP + H2O = GDP + phosphate + H(+)</text>
        <dbReference type="Rhea" id="RHEA:19669"/>
        <dbReference type="ChEBI" id="CHEBI:15377"/>
        <dbReference type="ChEBI" id="CHEBI:15378"/>
        <dbReference type="ChEBI" id="CHEBI:37565"/>
        <dbReference type="ChEBI" id="CHEBI:43474"/>
        <dbReference type="ChEBI" id="CHEBI:58189"/>
    </reaction>
</comment>
<dbReference type="GO" id="GO:0005525">
    <property type="term" value="F:GTP binding"/>
    <property type="evidence" value="ECO:0007669"/>
    <property type="project" value="UniProtKB-UniRule"/>
</dbReference>
<dbReference type="CDD" id="cd03691">
    <property type="entry name" value="BipA_TypA_II"/>
    <property type="match status" value="1"/>
</dbReference>
<dbReference type="Pfam" id="PF03144">
    <property type="entry name" value="GTP_EFTU_D2"/>
    <property type="match status" value="1"/>
</dbReference>
<comment type="subunit">
    <text evidence="3">Monomer.</text>
</comment>
<dbReference type="Pfam" id="PF21018">
    <property type="entry name" value="BipA_C"/>
    <property type="match status" value="1"/>
</dbReference>
<dbReference type="CDD" id="cd16263">
    <property type="entry name" value="BipA_III"/>
    <property type="match status" value="1"/>
</dbReference>
<dbReference type="OrthoDB" id="9801591at2"/>
<evidence type="ECO:0000313" key="5">
    <source>
        <dbReference type="EMBL" id="AIZ36761.1"/>
    </source>
</evidence>
<dbReference type="InterPro" id="IPR042116">
    <property type="entry name" value="TypA/BipA_C"/>
</dbReference>
<dbReference type="HAMAP" id="MF_00849">
    <property type="entry name" value="BipA"/>
    <property type="match status" value="1"/>
</dbReference>
<gene>
    <name evidence="3" type="primary">bipA</name>
    <name evidence="5" type="ORF">NW74_05150</name>
</gene>
<dbReference type="Gene3D" id="2.40.50.250">
    <property type="entry name" value="bipa protein"/>
    <property type="match status" value="1"/>
</dbReference>
<dbReference type="FunFam" id="3.40.50.300:FF:000055">
    <property type="entry name" value="GTP-binding protein TypA"/>
    <property type="match status" value="1"/>
</dbReference>